<evidence type="ECO:0000313" key="9">
    <source>
        <dbReference type="Proteomes" id="UP000534388"/>
    </source>
</evidence>
<feature type="region of interest" description="Disordered" evidence="6">
    <location>
        <begin position="1"/>
        <end position="31"/>
    </location>
</feature>
<reference evidence="8 9" key="1">
    <citation type="submission" date="2020-07" db="EMBL/GenBank/DDBJ databases">
        <title>Novel species isolated from subtropical streams in China.</title>
        <authorList>
            <person name="Lu H."/>
        </authorList>
    </citation>
    <scope>NUCLEOTIDE SEQUENCE [LARGE SCALE GENOMIC DNA]</scope>
    <source>
        <strain evidence="8 9">LX20W</strain>
    </source>
</reference>
<dbReference type="GO" id="GO:0005737">
    <property type="term" value="C:cytoplasm"/>
    <property type="evidence" value="ECO:0007669"/>
    <property type="project" value="TreeGrafter"/>
</dbReference>
<dbReference type="Gene3D" id="3.40.50.300">
    <property type="entry name" value="P-loop containing nucleotide triphosphate hydrolases"/>
    <property type="match status" value="1"/>
</dbReference>
<dbReference type="GO" id="GO:0009378">
    <property type="term" value="F:four-way junction helicase activity"/>
    <property type="evidence" value="ECO:0007669"/>
    <property type="project" value="TreeGrafter"/>
</dbReference>
<dbReference type="SMART" id="SM00490">
    <property type="entry name" value="HELICc"/>
    <property type="match status" value="1"/>
</dbReference>
<dbReference type="GO" id="GO:0003677">
    <property type="term" value="F:DNA binding"/>
    <property type="evidence" value="ECO:0007669"/>
    <property type="project" value="UniProtKB-KW"/>
</dbReference>
<keyword evidence="9" id="KW-1185">Reference proteome</keyword>
<evidence type="ECO:0000313" key="8">
    <source>
        <dbReference type="EMBL" id="MBA5640131.1"/>
    </source>
</evidence>
<evidence type="ECO:0000259" key="7">
    <source>
        <dbReference type="PROSITE" id="PS51194"/>
    </source>
</evidence>
<proteinExistence type="inferred from homology"/>
<dbReference type="EC" id="5.6.2.4" evidence="5"/>
<organism evidence="8 9">
    <name type="scientific">Rugamonas brunnea</name>
    <dbReference type="NCBI Taxonomy" id="2758569"/>
    <lineage>
        <taxon>Bacteria</taxon>
        <taxon>Pseudomonadati</taxon>
        <taxon>Pseudomonadota</taxon>
        <taxon>Betaproteobacteria</taxon>
        <taxon>Burkholderiales</taxon>
        <taxon>Oxalobacteraceae</taxon>
        <taxon>Telluria group</taxon>
        <taxon>Rugamonas</taxon>
    </lineage>
</organism>
<evidence type="ECO:0000256" key="4">
    <source>
        <dbReference type="ARBA" id="ARBA00034617"/>
    </source>
</evidence>
<dbReference type="InterPro" id="IPR001650">
    <property type="entry name" value="Helicase_C-like"/>
</dbReference>
<comment type="catalytic activity">
    <reaction evidence="4">
        <text>Couples ATP hydrolysis with the unwinding of duplex DNA by translocating in the 3'-5' direction.</text>
        <dbReference type="EC" id="5.6.2.4"/>
    </reaction>
</comment>
<dbReference type="PANTHER" id="PTHR13710:SF105">
    <property type="entry name" value="ATP-DEPENDENT DNA HELICASE Q1"/>
    <property type="match status" value="1"/>
</dbReference>
<dbReference type="InterPro" id="IPR027417">
    <property type="entry name" value="P-loop_NTPase"/>
</dbReference>
<dbReference type="AlphaFoldDB" id="A0A7W2EWZ5"/>
<dbReference type="PROSITE" id="PS51194">
    <property type="entry name" value="HELICASE_CTER"/>
    <property type="match status" value="1"/>
</dbReference>
<evidence type="ECO:0000256" key="6">
    <source>
        <dbReference type="SAM" id="MobiDB-lite"/>
    </source>
</evidence>
<dbReference type="RefSeq" id="WP_182167265.1">
    <property type="nucleotide sequence ID" value="NZ_JACEZT010000025.1"/>
</dbReference>
<dbReference type="GO" id="GO:0030894">
    <property type="term" value="C:replisome"/>
    <property type="evidence" value="ECO:0007669"/>
    <property type="project" value="TreeGrafter"/>
</dbReference>
<dbReference type="GO" id="GO:0043590">
    <property type="term" value="C:bacterial nucleoid"/>
    <property type="evidence" value="ECO:0007669"/>
    <property type="project" value="TreeGrafter"/>
</dbReference>
<dbReference type="GO" id="GO:0043138">
    <property type="term" value="F:3'-5' DNA helicase activity"/>
    <property type="evidence" value="ECO:0007669"/>
    <property type="project" value="UniProtKB-EC"/>
</dbReference>
<name>A0A7W2EWZ5_9BURK</name>
<dbReference type="GO" id="GO:0006281">
    <property type="term" value="P:DNA repair"/>
    <property type="evidence" value="ECO:0007669"/>
    <property type="project" value="TreeGrafter"/>
</dbReference>
<dbReference type="Proteomes" id="UP000534388">
    <property type="component" value="Unassembled WGS sequence"/>
</dbReference>
<keyword evidence="3" id="KW-0413">Isomerase</keyword>
<gene>
    <name evidence="8" type="ORF">H3H37_24000</name>
</gene>
<evidence type="ECO:0000256" key="1">
    <source>
        <dbReference type="ARBA" id="ARBA00005446"/>
    </source>
</evidence>
<feature type="domain" description="Helicase C-terminal" evidence="7">
    <location>
        <begin position="55"/>
        <end position="199"/>
    </location>
</feature>
<dbReference type="EMBL" id="JACEZT010000025">
    <property type="protein sequence ID" value="MBA5640131.1"/>
    <property type="molecule type" value="Genomic_DNA"/>
</dbReference>
<dbReference type="GO" id="GO:0006310">
    <property type="term" value="P:DNA recombination"/>
    <property type="evidence" value="ECO:0007669"/>
    <property type="project" value="TreeGrafter"/>
</dbReference>
<dbReference type="Pfam" id="PF00271">
    <property type="entry name" value="Helicase_C"/>
    <property type="match status" value="1"/>
</dbReference>
<dbReference type="PANTHER" id="PTHR13710">
    <property type="entry name" value="DNA HELICASE RECQ FAMILY MEMBER"/>
    <property type="match status" value="1"/>
</dbReference>
<keyword evidence="2" id="KW-0238">DNA-binding</keyword>
<sequence>MGRRKRRASGQGDTSAAQGGPLAQVREPASDGGLYRPNLRYRVLRFAGPEARYATALRLARDTPGAGIIHVDSMATAERLCRQLRDAGDSACSYHGKLPPATRRLRLHQFRQGARRVMVATPAFGGGMDRRDIRFVIHLRVPATLQAYYRDSCRAGRDGLPAQCTLLAPPQGGLGEAASLAAYLRGGACRWRLLLAGLGADGDEWDGCGQCDHCGGGAPAPVPVHPRLDLAALLTVAGERVLFEFTDDSSKTFMAEFVQAR</sequence>
<comment type="caution">
    <text evidence="8">The sequence shown here is derived from an EMBL/GenBank/DDBJ whole genome shotgun (WGS) entry which is preliminary data.</text>
</comment>
<comment type="similarity">
    <text evidence="1">Belongs to the helicase family. RecQ subfamily.</text>
</comment>
<accession>A0A7W2EWZ5</accession>
<evidence type="ECO:0000256" key="3">
    <source>
        <dbReference type="ARBA" id="ARBA00023235"/>
    </source>
</evidence>
<evidence type="ECO:0000256" key="2">
    <source>
        <dbReference type="ARBA" id="ARBA00023125"/>
    </source>
</evidence>
<evidence type="ECO:0000256" key="5">
    <source>
        <dbReference type="ARBA" id="ARBA00034808"/>
    </source>
</evidence>
<protein>
    <recommendedName>
        <fullName evidence="5">DNA 3'-5' helicase</fullName>
        <ecNumber evidence="5">5.6.2.4</ecNumber>
    </recommendedName>
</protein>
<dbReference type="SUPFAM" id="SSF52540">
    <property type="entry name" value="P-loop containing nucleoside triphosphate hydrolases"/>
    <property type="match status" value="1"/>
</dbReference>